<evidence type="ECO:0000313" key="1">
    <source>
        <dbReference type="EMBL" id="KAG0433937.1"/>
    </source>
</evidence>
<comment type="caution">
    <text evidence="1">The sequence shown here is derived from an EMBL/GenBank/DDBJ whole genome shotgun (WGS) entry which is preliminary data.</text>
</comment>
<organism evidence="1 2">
    <name type="scientific">Ixodes persulcatus</name>
    <name type="common">Taiga tick</name>
    <dbReference type="NCBI Taxonomy" id="34615"/>
    <lineage>
        <taxon>Eukaryota</taxon>
        <taxon>Metazoa</taxon>
        <taxon>Ecdysozoa</taxon>
        <taxon>Arthropoda</taxon>
        <taxon>Chelicerata</taxon>
        <taxon>Arachnida</taxon>
        <taxon>Acari</taxon>
        <taxon>Parasitiformes</taxon>
        <taxon>Ixodida</taxon>
        <taxon>Ixodoidea</taxon>
        <taxon>Ixodidae</taxon>
        <taxon>Ixodinae</taxon>
        <taxon>Ixodes</taxon>
    </lineage>
</organism>
<evidence type="ECO:0000313" key="2">
    <source>
        <dbReference type="Proteomes" id="UP000805193"/>
    </source>
</evidence>
<proteinExistence type="predicted"/>
<sequence length="395" mass="43781">MAINLCDDKIGTRIEADQICSDGYDVENLISTSTRRQQGFMAEYFIKPPVNVVITFPVPTELGWICVGLVRGPVRLTGLELWVSHTHQGEADFELLARKYDPAQDVVWFRNRRYVPRGPFVELNDPLDKKDAQSEAAEPLKAFHCKFVRRLKLRLIRVQGSTSVGLGFCQVWGQPMGNSCDIAFQKELLRKSLAVPRATQLPPATVSLESKPSTSRGISTGSDPFTGVAFSEDARPTSLTELKTRIDHFVIKNLDRLANVPRTLGRGSAESGVKTASATMKCIETKPTGMLLGRLRPSQLDEEARRKASKRKFDSPPNDVVVERVAPSLARRPKNEVDHATHEERLAQSLSDSLAETLGQIRKRSSVAPSHKVDVLCSACRKSDATHGIPCGHRY</sequence>
<name>A0AC60QI38_IXOPE</name>
<keyword evidence="2" id="KW-1185">Reference proteome</keyword>
<gene>
    <name evidence="1" type="ORF">HPB47_019463</name>
</gene>
<dbReference type="EMBL" id="JABSTQ010008902">
    <property type="protein sequence ID" value="KAG0433937.1"/>
    <property type="molecule type" value="Genomic_DNA"/>
</dbReference>
<reference evidence="1 2" key="1">
    <citation type="journal article" date="2020" name="Cell">
        <title>Large-Scale Comparative Analyses of Tick Genomes Elucidate Their Genetic Diversity and Vector Capacities.</title>
        <authorList>
            <consortium name="Tick Genome and Microbiome Consortium (TIGMIC)"/>
            <person name="Jia N."/>
            <person name="Wang J."/>
            <person name="Shi W."/>
            <person name="Du L."/>
            <person name="Sun Y."/>
            <person name="Zhan W."/>
            <person name="Jiang J.F."/>
            <person name="Wang Q."/>
            <person name="Zhang B."/>
            <person name="Ji P."/>
            <person name="Bell-Sakyi L."/>
            <person name="Cui X.M."/>
            <person name="Yuan T.T."/>
            <person name="Jiang B.G."/>
            <person name="Yang W.F."/>
            <person name="Lam T.T."/>
            <person name="Chang Q.C."/>
            <person name="Ding S.J."/>
            <person name="Wang X.J."/>
            <person name="Zhu J.G."/>
            <person name="Ruan X.D."/>
            <person name="Zhao L."/>
            <person name="Wei J.T."/>
            <person name="Ye R.Z."/>
            <person name="Que T.C."/>
            <person name="Du C.H."/>
            <person name="Zhou Y.H."/>
            <person name="Cheng J.X."/>
            <person name="Dai P.F."/>
            <person name="Guo W.B."/>
            <person name="Han X.H."/>
            <person name="Huang E.J."/>
            <person name="Li L.F."/>
            <person name="Wei W."/>
            <person name="Gao Y.C."/>
            <person name="Liu J.Z."/>
            <person name="Shao H.Z."/>
            <person name="Wang X."/>
            <person name="Wang C.C."/>
            <person name="Yang T.C."/>
            <person name="Huo Q.B."/>
            <person name="Li W."/>
            <person name="Chen H.Y."/>
            <person name="Chen S.E."/>
            <person name="Zhou L.G."/>
            <person name="Ni X.B."/>
            <person name="Tian J.H."/>
            <person name="Sheng Y."/>
            <person name="Liu T."/>
            <person name="Pan Y.S."/>
            <person name="Xia L.Y."/>
            <person name="Li J."/>
            <person name="Zhao F."/>
            <person name="Cao W.C."/>
        </authorList>
    </citation>
    <scope>NUCLEOTIDE SEQUENCE [LARGE SCALE GENOMIC DNA]</scope>
    <source>
        <strain evidence="1">Iper-2018</strain>
    </source>
</reference>
<accession>A0AC60QI38</accession>
<dbReference type="Proteomes" id="UP000805193">
    <property type="component" value="Unassembled WGS sequence"/>
</dbReference>
<protein>
    <submittedName>
        <fullName evidence="1">Uncharacterized protein</fullName>
    </submittedName>
</protein>